<feature type="region of interest" description="Disordered" evidence="1">
    <location>
        <begin position="23"/>
        <end position="53"/>
    </location>
</feature>
<evidence type="ECO:0000256" key="1">
    <source>
        <dbReference type="SAM" id="MobiDB-lite"/>
    </source>
</evidence>
<organism evidence="2 3">
    <name type="scientific">Araneus ventricosus</name>
    <name type="common">Orbweaver spider</name>
    <name type="synonym">Epeira ventricosa</name>
    <dbReference type="NCBI Taxonomy" id="182803"/>
    <lineage>
        <taxon>Eukaryota</taxon>
        <taxon>Metazoa</taxon>
        <taxon>Ecdysozoa</taxon>
        <taxon>Arthropoda</taxon>
        <taxon>Chelicerata</taxon>
        <taxon>Arachnida</taxon>
        <taxon>Araneae</taxon>
        <taxon>Araneomorphae</taxon>
        <taxon>Entelegynae</taxon>
        <taxon>Araneoidea</taxon>
        <taxon>Araneidae</taxon>
        <taxon>Araneus</taxon>
    </lineage>
</organism>
<protein>
    <submittedName>
        <fullName evidence="2">Uncharacterized protein</fullName>
    </submittedName>
</protein>
<name>A0A4Y2QPC4_ARAVE</name>
<comment type="caution">
    <text evidence="2">The sequence shown here is derived from an EMBL/GenBank/DDBJ whole genome shotgun (WGS) entry which is preliminary data.</text>
</comment>
<gene>
    <name evidence="2" type="ORF">AVEN_161964_1</name>
</gene>
<accession>A0A4Y2QPC4</accession>
<sequence>MLFLACDNIASVDRKRGEDDLKIKPVSYSGLPRGGQEGQNSQDPGSSPRESEGILLIKPKNETMRAYVVNRKLFTDILEDKNPAIRPRSMGKLYEGGVKLVAASVDDMKVIMDIFKTPPGRAPHMCVSP</sequence>
<keyword evidence="3" id="KW-1185">Reference proteome</keyword>
<evidence type="ECO:0000313" key="3">
    <source>
        <dbReference type="Proteomes" id="UP000499080"/>
    </source>
</evidence>
<proteinExistence type="predicted"/>
<dbReference type="Proteomes" id="UP000499080">
    <property type="component" value="Unassembled WGS sequence"/>
</dbReference>
<evidence type="ECO:0000313" key="2">
    <source>
        <dbReference type="EMBL" id="GBN65163.1"/>
    </source>
</evidence>
<dbReference type="EMBL" id="BGPR01014428">
    <property type="protein sequence ID" value="GBN65163.1"/>
    <property type="molecule type" value="Genomic_DNA"/>
</dbReference>
<reference evidence="2 3" key="1">
    <citation type="journal article" date="2019" name="Sci. Rep.">
        <title>Orb-weaving spider Araneus ventricosus genome elucidates the spidroin gene catalogue.</title>
        <authorList>
            <person name="Kono N."/>
            <person name="Nakamura H."/>
            <person name="Ohtoshi R."/>
            <person name="Moran D.A.P."/>
            <person name="Shinohara A."/>
            <person name="Yoshida Y."/>
            <person name="Fujiwara M."/>
            <person name="Mori M."/>
            <person name="Tomita M."/>
            <person name="Arakawa K."/>
        </authorList>
    </citation>
    <scope>NUCLEOTIDE SEQUENCE [LARGE SCALE GENOMIC DNA]</scope>
</reference>
<dbReference type="AlphaFoldDB" id="A0A4Y2QPC4"/>